<dbReference type="AlphaFoldDB" id="A0AAW2NAC1"/>
<reference evidence="2" key="1">
    <citation type="submission" date="2020-06" db="EMBL/GenBank/DDBJ databases">
        <authorList>
            <person name="Li T."/>
            <person name="Hu X."/>
            <person name="Zhang T."/>
            <person name="Song X."/>
            <person name="Zhang H."/>
            <person name="Dai N."/>
            <person name="Sheng W."/>
            <person name="Hou X."/>
            <person name="Wei L."/>
        </authorList>
    </citation>
    <scope>NUCLEOTIDE SEQUENCE</scope>
    <source>
        <strain evidence="2">G02</strain>
        <tissue evidence="2">Leaf</tissue>
    </source>
</reference>
<organism evidence="2">
    <name type="scientific">Sesamum radiatum</name>
    <name type="common">Black benniseed</name>
    <dbReference type="NCBI Taxonomy" id="300843"/>
    <lineage>
        <taxon>Eukaryota</taxon>
        <taxon>Viridiplantae</taxon>
        <taxon>Streptophyta</taxon>
        <taxon>Embryophyta</taxon>
        <taxon>Tracheophyta</taxon>
        <taxon>Spermatophyta</taxon>
        <taxon>Magnoliopsida</taxon>
        <taxon>eudicotyledons</taxon>
        <taxon>Gunneridae</taxon>
        <taxon>Pentapetalae</taxon>
        <taxon>asterids</taxon>
        <taxon>lamiids</taxon>
        <taxon>Lamiales</taxon>
        <taxon>Pedaliaceae</taxon>
        <taxon>Sesamum</taxon>
    </lineage>
</organism>
<feature type="region of interest" description="Disordered" evidence="1">
    <location>
        <begin position="71"/>
        <end position="109"/>
    </location>
</feature>
<evidence type="ECO:0000256" key="1">
    <source>
        <dbReference type="SAM" id="MobiDB-lite"/>
    </source>
</evidence>
<protein>
    <submittedName>
        <fullName evidence="2">Uncharacterized protein</fullName>
    </submittedName>
</protein>
<gene>
    <name evidence="2" type="ORF">Sradi_4515100</name>
</gene>
<feature type="compositionally biased region" description="Basic and acidic residues" evidence="1">
    <location>
        <begin position="74"/>
        <end position="83"/>
    </location>
</feature>
<name>A0AAW2NAC1_SESRA</name>
<accession>A0AAW2NAC1</accession>
<reference evidence="2" key="2">
    <citation type="journal article" date="2024" name="Plant">
        <title>Genomic evolution and insights into agronomic trait innovations of Sesamum species.</title>
        <authorList>
            <person name="Miao H."/>
            <person name="Wang L."/>
            <person name="Qu L."/>
            <person name="Liu H."/>
            <person name="Sun Y."/>
            <person name="Le M."/>
            <person name="Wang Q."/>
            <person name="Wei S."/>
            <person name="Zheng Y."/>
            <person name="Lin W."/>
            <person name="Duan Y."/>
            <person name="Cao H."/>
            <person name="Xiong S."/>
            <person name="Wang X."/>
            <person name="Wei L."/>
            <person name="Li C."/>
            <person name="Ma Q."/>
            <person name="Ju M."/>
            <person name="Zhao R."/>
            <person name="Li G."/>
            <person name="Mu C."/>
            <person name="Tian Q."/>
            <person name="Mei H."/>
            <person name="Zhang T."/>
            <person name="Gao T."/>
            <person name="Zhang H."/>
        </authorList>
    </citation>
    <scope>NUCLEOTIDE SEQUENCE</scope>
    <source>
        <strain evidence="2">G02</strain>
    </source>
</reference>
<evidence type="ECO:0000313" key="2">
    <source>
        <dbReference type="EMBL" id="KAL0339983.1"/>
    </source>
</evidence>
<sequence length="109" mass="11923">MEVRHRNTTWGRAPRTLVGAQNSIKVTSTIQGEAPTETVRRASQSAHRSIISHLAYTNEMILATYLTLTGSAKAAHDQPKPDTSHPVPRRTKSDSHNSIPHPENPAALP</sequence>
<proteinExistence type="predicted"/>
<comment type="caution">
    <text evidence="2">The sequence shown here is derived from an EMBL/GenBank/DDBJ whole genome shotgun (WGS) entry which is preliminary data.</text>
</comment>
<dbReference type="EMBL" id="JACGWJ010000020">
    <property type="protein sequence ID" value="KAL0339983.1"/>
    <property type="molecule type" value="Genomic_DNA"/>
</dbReference>